<keyword evidence="3" id="KW-1003">Cell membrane</keyword>
<dbReference type="Gene3D" id="3.40.50.300">
    <property type="entry name" value="P-loop containing nucleotide triphosphate hydrolases"/>
    <property type="match status" value="1"/>
</dbReference>
<evidence type="ECO:0000256" key="6">
    <source>
        <dbReference type="ARBA" id="ARBA00022967"/>
    </source>
</evidence>
<dbReference type="AlphaFoldDB" id="A0A0Q3WVI1"/>
<comment type="similarity">
    <text evidence="1">Belongs to the ABC transporter superfamily.</text>
</comment>
<evidence type="ECO:0000256" key="8">
    <source>
        <dbReference type="ARBA" id="ARBA00023136"/>
    </source>
</evidence>
<keyword evidence="7" id="KW-0029">Amino-acid transport</keyword>
<dbReference type="Pfam" id="PF00005">
    <property type="entry name" value="ABC_tran"/>
    <property type="match status" value="1"/>
</dbReference>
<dbReference type="InterPro" id="IPR018449">
    <property type="entry name" value="NIL_domain"/>
</dbReference>
<keyword evidence="5 10" id="KW-0067">ATP-binding</keyword>
<dbReference type="InterPro" id="IPR003593">
    <property type="entry name" value="AAA+_ATPase"/>
</dbReference>
<dbReference type="PATRIC" id="fig|157838.3.peg.441"/>
<keyword evidence="2" id="KW-0813">Transport</keyword>
<dbReference type="PANTHER" id="PTHR43166:SF30">
    <property type="entry name" value="METHIONINE IMPORT ATP-BINDING PROTEIN METN"/>
    <property type="match status" value="1"/>
</dbReference>
<proteinExistence type="inferred from homology"/>
<organism evidence="10 11">
    <name type="scientific">Heyndrickxia shackletonii</name>
    <dbReference type="NCBI Taxonomy" id="157838"/>
    <lineage>
        <taxon>Bacteria</taxon>
        <taxon>Bacillati</taxon>
        <taxon>Bacillota</taxon>
        <taxon>Bacilli</taxon>
        <taxon>Bacillales</taxon>
        <taxon>Bacillaceae</taxon>
        <taxon>Heyndrickxia</taxon>
    </lineage>
</organism>
<dbReference type="InterPro" id="IPR041701">
    <property type="entry name" value="MetN_ABC"/>
</dbReference>
<dbReference type="InterPro" id="IPR027417">
    <property type="entry name" value="P-loop_NTPase"/>
</dbReference>
<dbReference type="EMBL" id="LJJC01000004">
    <property type="protein sequence ID" value="KQL52429.1"/>
    <property type="molecule type" value="Genomic_DNA"/>
</dbReference>
<dbReference type="InterPro" id="IPR017871">
    <property type="entry name" value="ABC_transporter-like_CS"/>
</dbReference>
<dbReference type="Gene3D" id="3.30.70.260">
    <property type="match status" value="1"/>
</dbReference>
<dbReference type="OrthoDB" id="9802264at2"/>
<dbReference type="PANTHER" id="PTHR43166">
    <property type="entry name" value="AMINO ACID IMPORT ATP-BINDING PROTEIN"/>
    <property type="match status" value="1"/>
</dbReference>
<dbReference type="PROSITE" id="PS50893">
    <property type="entry name" value="ABC_TRANSPORTER_2"/>
    <property type="match status" value="1"/>
</dbReference>
<evidence type="ECO:0000256" key="7">
    <source>
        <dbReference type="ARBA" id="ARBA00022970"/>
    </source>
</evidence>
<protein>
    <submittedName>
        <fullName evidence="10">Phosphate ABC transporter ATP-binding protein</fullName>
    </submittedName>
</protein>
<comment type="caution">
    <text evidence="10">The sequence shown here is derived from an EMBL/GenBank/DDBJ whole genome shotgun (WGS) entry which is preliminary data.</text>
</comment>
<dbReference type="InterPro" id="IPR003439">
    <property type="entry name" value="ABC_transporter-like_ATP-bd"/>
</dbReference>
<name>A0A0Q3WVI1_9BACI</name>
<dbReference type="SUPFAM" id="SSF52540">
    <property type="entry name" value="P-loop containing nucleoside triphosphate hydrolases"/>
    <property type="match status" value="1"/>
</dbReference>
<keyword evidence="6" id="KW-1278">Translocase</keyword>
<evidence type="ECO:0000256" key="3">
    <source>
        <dbReference type="ARBA" id="ARBA00022475"/>
    </source>
</evidence>
<dbReference type="SUPFAM" id="SSF55021">
    <property type="entry name" value="ACT-like"/>
    <property type="match status" value="1"/>
</dbReference>
<dbReference type="Proteomes" id="UP000051888">
    <property type="component" value="Unassembled WGS sequence"/>
</dbReference>
<evidence type="ECO:0000313" key="11">
    <source>
        <dbReference type="Proteomes" id="UP000051888"/>
    </source>
</evidence>
<accession>A0A0Q3WVI1</accession>
<feature type="domain" description="ABC transporter" evidence="9">
    <location>
        <begin position="2"/>
        <end position="240"/>
    </location>
</feature>
<evidence type="ECO:0000313" key="10">
    <source>
        <dbReference type="EMBL" id="KQL52429.1"/>
    </source>
</evidence>
<dbReference type="SMART" id="SM00382">
    <property type="entry name" value="AAA"/>
    <property type="match status" value="1"/>
</dbReference>
<evidence type="ECO:0000256" key="5">
    <source>
        <dbReference type="ARBA" id="ARBA00022840"/>
    </source>
</evidence>
<dbReference type="RefSeq" id="WP_055738112.1">
    <property type="nucleotide sequence ID" value="NZ_JAAIWL010000007.1"/>
</dbReference>
<evidence type="ECO:0000259" key="9">
    <source>
        <dbReference type="PROSITE" id="PS50893"/>
    </source>
</evidence>
<dbReference type="PROSITE" id="PS00211">
    <property type="entry name" value="ABC_TRANSPORTER_1"/>
    <property type="match status" value="1"/>
</dbReference>
<dbReference type="GO" id="GO:0016887">
    <property type="term" value="F:ATP hydrolysis activity"/>
    <property type="evidence" value="ECO:0007669"/>
    <property type="project" value="InterPro"/>
</dbReference>
<evidence type="ECO:0000256" key="4">
    <source>
        <dbReference type="ARBA" id="ARBA00022741"/>
    </source>
</evidence>
<dbReference type="FunFam" id="3.40.50.300:FF:000056">
    <property type="entry name" value="Cell division ATP-binding protein FtsE"/>
    <property type="match status" value="1"/>
</dbReference>
<sequence length="338" mass="37560">MIEIKNVSKVYPGKPPIHALKDINLTIDKGSIFGIIGFSGAGKSTLIRCLNRLEEPTEGTIHLNGLDLMSLNEKELRKTRRKIGMIFQHFNLLSAKTVFDNIAMPLYLEGKKKKDVQAKVKELIEFVGLTGKENVYPGHLSGGQKQRVGIARALVTDPDLLLCDEATSALDPETTKNVLELLRKVNKSYNLTIVLITHEMSVIRDLCDKVAVIDNGEIVEEGTVYEVFTNPQKTITRNFVNTVLQNEVPPSLSKTLSSGKYYRLVFLGDRAANPLLSEVSKKFDIHLNILYGSITELQDRPYGNLFVALDGSQEESSKAIQFILENGIEVKEVLPHGA</sequence>
<dbReference type="Pfam" id="PF09383">
    <property type="entry name" value="NIL"/>
    <property type="match status" value="1"/>
</dbReference>
<dbReference type="GO" id="GO:0005524">
    <property type="term" value="F:ATP binding"/>
    <property type="evidence" value="ECO:0007669"/>
    <property type="project" value="UniProtKB-KW"/>
</dbReference>
<evidence type="ECO:0000256" key="1">
    <source>
        <dbReference type="ARBA" id="ARBA00005417"/>
    </source>
</evidence>
<dbReference type="InterPro" id="IPR050086">
    <property type="entry name" value="MetN_ABC_transporter-like"/>
</dbReference>
<dbReference type="GO" id="GO:0005886">
    <property type="term" value="C:plasma membrane"/>
    <property type="evidence" value="ECO:0007669"/>
    <property type="project" value="UniProtKB-ARBA"/>
</dbReference>
<dbReference type="CDD" id="cd03258">
    <property type="entry name" value="ABC_MetN_methionine_transporter"/>
    <property type="match status" value="1"/>
</dbReference>
<dbReference type="SMART" id="SM00930">
    <property type="entry name" value="NIL"/>
    <property type="match status" value="1"/>
</dbReference>
<gene>
    <name evidence="10" type="ORF">AN964_01980</name>
</gene>
<dbReference type="STRING" id="157838.AN964_01980"/>
<reference evidence="10 11" key="1">
    <citation type="submission" date="2015-09" db="EMBL/GenBank/DDBJ databases">
        <title>Genome sequencing project for genomic taxonomy and phylogenomics of Bacillus-like bacteria.</title>
        <authorList>
            <person name="Liu B."/>
            <person name="Wang J."/>
            <person name="Zhu Y."/>
            <person name="Liu G."/>
            <person name="Chen Q."/>
            <person name="Chen Z."/>
            <person name="Lan J."/>
            <person name="Che J."/>
            <person name="Ge C."/>
            <person name="Shi H."/>
            <person name="Pan Z."/>
            <person name="Liu X."/>
        </authorList>
    </citation>
    <scope>NUCLEOTIDE SEQUENCE [LARGE SCALE GENOMIC DNA]</scope>
    <source>
        <strain evidence="10 11">LMG 18435</strain>
    </source>
</reference>
<keyword evidence="4" id="KW-0547">Nucleotide-binding</keyword>
<evidence type="ECO:0000256" key="2">
    <source>
        <dbReference type="ARBA" id="ARBA00022448"/>
    </source>
</evidence>
<keyword evidence="8" id="KW-0472">Membrane</keyword>
<dbReference type="InterPro" id="IPR045865">
    <property type="entry name" value="ACT-like_dom_sf"/>
</dbReference>
<dbReference type="GO" id="GO:0006865">
    <property type="term" value="P:amino acid transport"/>
    <property type="evidence" value="ECO:0007669"/>
    <property type="project" value="UniProtKB-KW"/>
</dbReference>
<keyword evidence="11" id="KW-1185">Reference proteome</keyword>